<keyword evidence="3" id="KW-0699">rRNA-binding</keyword>
<evidence type="ECO:0000256" key="1">
    <source>
        <dbReference type="ARBA" id="ARBA00004173"/>
    </source>
</evidence>
<dbReference type="NCBIfam" id="TIGR00756">
    <property type="entry name" value="PPR"/>
    <property type="match status" value="1"/>
</dbReference>
<dbReference type="STRING" id="283909.R7VCE4"/>
<dbReference type="GO" id="GO:0019843">
    <property type="term" value="F:rRNA binding"/>
    <property type="evidence" value="ECO:0007669"/>
    <property type="project" value="UniProtKB-KW"/>
</dbReference>
<reference evidence="15" key="1">
    <citation type="submission" date="2012-12" db="EMBL/GenBank/DDBJ databases">
        <authorList>
            <person name="Hellsten U."/>
            <person name="Grimwood J."/>
            <person name="Chapman J.A."/>
            <person name="Shapiro H."/>
            <person name="Aerts A."/>
            <person name="Otillar R.P."/>
            <person name="Terry A.Y."/>
            <person name="Boore J.L."/>
            <person name="Simakov O."/>
            <person name="Marletaz F."/>
            <person name="Cho S.-J."/>
            <person name="Edsinger-Gonzales E."/>
            <person name="Havlak P."/>
            <person name="Kuo D.-H."/>
            <person name="Larsson T."/>
            <person name="Lv J."/>
            <person name="Arendt D."/>
            <person name="Savage R."/>
            <person name="Osoegawa K."/>
            <person name="de Jong P."/>
            <person name="Lindberg D.R."/>
            <person name="Seaver E.C."/>
            <person name="Weisblat D.A."/>
            <person name="Putnam N.H."/>
            <person name="Grigoriev I.V."/>
            <person name="Rokhsar D.S."/>
        </authorList>
    </citation>
    <scope>NUCLEOTIDE SEQUENCE</scope>
    <source>
        <strain evidence="15">I ESC-2004</strain>
    </source>
</reference>
<evidence type="ECO:0000313" key="15">
    <source>
        <dbReference type="Proteomes" id="UP000014760"/>
    </source>
</evidence>
<evidence type="ECO:0000256" key="6">
    <source>
        <dbReference type="ARBA" id="ARBA00022884"/>
    </source>
</evidence>
<dbReference type="GO" id="GO:1990904">
    <property type="term" value="C:ribonucleoprotein complex"/>
    <property type="evidence" value="ECO:0007669"/>
    <property type="project" value="UniProtKB-KW"/>
</dbReference>
<keyword evidence="6" id="KW-0694">RNA-binding</keyword>
<dbReference type="Pfam" id="PF22330">
    <property type="entry name" value="Rib_mS39_PPR"/>
    <property type="match status" value="1"/>
</dbReference>
<reference evidence="13 15" key="2">
    <citation type="journal article" date="2013" name="Nature">
        <title>Insights into bilaterian evolution from three spiralian genomes.</title>
        <authorList>
            <person name="Simakov O."/>
            <person name="Marletaz F."/>
            <person name="Cho S.J."/>
            <person name="Edsinger-Gonzales E."/>
            <person name="Havlak P."/>
            <person name="Hellsten U."/>
            <person name="Kuo D.H."/>
            <person name="Larsson T."/>
            <person name="Lv J."/>
            <person name="Arendt D."/>
            <person name="Savage R."/>
            <person name="Osoegawa K."/>
            <person name="de Jong P."/>
            <person name="Grimwood J."/>
            <person name="Chapman J.A."/>
            <person name="Shapiro H."/>
            <person name="Aerts A."/>
            <person name="Otillar R.P."/>
            <person name="Terry A.Y."/>
            <person name="Boore J.L."/>
            <person name="Grigoriev I.V."/>
            <person name="Lindberg D.R."/>
            <person name="Seaver E.C."/>
            <person name="Weisblat D.A."/>
            <person name="Putnam N.H."/>
            <person name="Rokhsar D.S."/>
        </authorList>
    </citation>
    <scope>NUCLEOTIDE SEQUENCE</scope>
    <source>
        <strain evidence="13 15">I ESC-2004</strain>
    </source>
</reference>
<dbReference type="OMA" id="FMHQEAQ"/>
<keyword evidence="8" id="KW-0689">Ribosomal protein</keyword>
<evidence type="ECO:0000256" key="11">
    <source>
        <dbReference type="ARBA" id="ARBA00035134"/>
    </source>
</evidence>
<dbReference type="EnsemblMetazoa" id="CapteT223683">
    <property type="protein sequence ID" value="CapteP223683"/>
    <property type="gene ID" value="CapteG223683"/>
</dbReference>
<keyword evidence="9" id="KW-0496">Mitochondrion</keyword>
<dbReference type="GO" id="GO:0005739">
    <property type="term" value="C:mitochondrion"/>
    <property type="evidence" value="ECO:0007669"/>
    <property type="project" value="UniProtKB-SubCell"/>
</dbReference>
<gene>
    <name evidence="13" type="ORF">CAPTEDRAFT_223683</name>
</gene>
<keyword evidence="15" id="KW-1185">Reference proteome</keyword>
<keyword evidence="5" id="KW-0810">Translation regulation</keyword>
<organism evidence="13">
    <name type="scientific">Capitella teleta</name>
    <name type="common">Polychaete worm</name>
    <dbReference type="NCBI Taxonomy" id="283909"/>
    <lineage>
        <taxon>Eukaryota</taxon>
        <taxon>Metazoa</taxon>
        <taxon>Spiralia</taxon>
        <taxon>Lophotrochozoa</taxon>
        <taxon>Annelida</taxon>
        <taxon>Polychaeta</taxon>
        <taxon>Sedentaria</taxon>
        <taxon>Scolecida</taxon>
        <taxon>Capitellidae</taxon>
        <taxon>Capitella</taxon>
    </lineage>
</organism>
<evidence type="ECO:0000256" key="7">
    <source>
        <dbReference type="ARBA" id="ARBA00022946"/>
    </source>
</evidence>
<dbReference type="EMBL" id="KB293191">
    <property type="protein sequence ID" value="ELU16294.1"/>
    <property type="molecule type" value="Genomic_DNA"/>
</dbReference>
<comment type="similarity">
    <text evidence="2">Belongs to the mitochondrion-specific ribosomal protein mS39 family.</text>
</comment>
<protein>
    <recommendedName>
        <fullName evidence="11">Small ribosomal subunit protein mS39</fullName>
    </recommendedName>
</protein>
<keyword evidence="4" id="KW-0677">Repeat</keyword>
<comment type="subcellular location">
    <subcellularLocation>
        <location evidence="1">Mitochondrion</location>
    </subcellularLocation>
</comment>
<dbReference type="GO" id="GO:0006417">
    <property type="term" value="P:regulation of translation"/>
    <property type="evidence" value="ECO:0007669"/>
    <property type="project" value="UniProtKB-KW"/>
</dbReference>
<evidence type="ECO:0000256" key="9">
    <source>
        <dbReference type="ARBA" id="ARBA00023128"/>
    </source>
</evidence>
<dbReference type="PANTHER" id="PTHR16276">
    <property type="entry name" value="PENTATRICOPEPTIDE REPEAT DOMAIN-CONTAINING PROTEIN 3"/>
    <property type="match status" value="1"/>
</dbReference>
<dbReference type="GO" id="GO:0005840">
    <property type="term" value="C:ribosome"/>
    <property type="evidence" value="ECO:0007669"/>
    <property type="project" value="UniProtKB-KW"/>
</dbReference>
<dbReference type="HOGENOM" id="CLU_026264_0_1_1"/>
<dbReference type="Proteomes" id="UP000014760">
    <property type="component" value="Unassembled WGS sequence"/>
</dbReference>
<evidence type="ECO:0000256" key="12">
    <source>
        <dbReference type="PROSITE-ProRule" id="PRU00708"/>
    </source>
</evidence>
<dbReference type="InterPro" id="IPR037387">
    <property type="entry name" value="PTCD3"/>
</dbReference>
<keyword evidence="7" id="KW-0809">Transit peptide</keyword>
<dbReference type="PROSITE" id="PS51375">
    <property type="entry name" value="PPR"/>
    <property type="match status" value="1"/>
</dbReference>
<evidence type="ECO:0000256" key="10">
    <source>
        <dbReference type="ARBA" id="ARBA00023274"/>
    </source>
</evidence>
<dbReference type="GO" id="GO:0043024">
    <property type="term" value="F:ribosomal small subunit binding"/>
    <property type="evidence" value="ECO:0007669"/>
    <property type="project" value="InterPro"/>
</dbReference>
<dbReference type="Pfam" id="PF13812">
    <property type="entry name" value="PPR_3"/>
    <property type="match status" value="1"/>
</dbReference>
<evidence type="ECO:0000256" key="4">
    <source>
        <dbReference type="ARBA" id="ARBA00022737"/>
    </source>
</evidence>
<reference evidence="14" key="3">
    <citation type="submission" date="2015-06" db="UniProtKB">
        <authorList>
            <consortium name="EnsemblMetazoa"/>
        </authorList>
    </citation>
    <scope>IDENTIFICATION</scope>
</reference>
<evidence type="ECO:0000256" key="8">
    <source>
        <dbReference type="ARBA" id="ARBA00022980"/>
    </source>
</evidence>
<evidence type="ECO:0000256" key="5">
    <source>
        <dbReference type="ARBA" id="ARBA00022845"/>
    </source>
</evidence>
<evidence type="ECO:0000313" key="14">
    <source>
        <dbReference type="EnsemblMetazoa" id="CapteP223683"/>
    </source>
</evidence>
<name>R7VCE4_CAPTE</name>
<dbReference type="GO" id="GO:0032543">
    <property type="term" value="P:mitochondrial translation"/>
    <property type="evidence" value="ECO:0007669"/>
    <property type="project" value="InterPro"/>
</dbReference>
<evidence type="ECO:0000256" key="3">
    <source>
        <dbReference type="ARBA" id="ARBA00022730"/>
    </source>
</evidence>
<evidence type="ECO:0000256" key="2">
    <source>
        <dbReference type="ARBA" id="ARBA00008551"/>
    </source>
</evidence>
<accession>R7VCE4</accession>
<evidence type="ECO:0000313" key="13">
    <source>
        <dbReference type="EMBL" id="ELU16294.1"/>
    </source>
</evidence>
<dbReference type="InterPro" id="IPR002885">
    <property type="entry name" value="PPR_rpt"/>
</dbReference>
<dbReference type="FunCoup" id="R7VCE4">
    <property type="interactions" value="1680"/>
</dbReference>
<dbReference type="AlphaFoldDB" id="R7VCE4"/>
<dbReference type="OrthoDB" id="185373at2759"/>
<dbReference type="EMBL" id="AMQN01017496">
    <property type="status" value="NOT_ANNOTATED_CDS"/>
    <property type="molecule type" value="Genomic_DNA"/>
</dbReference>
<sequence>MSFVPRGLQLSSIYEVAAPSQDASSTSSSPQPQIIIPKRKKRDELSILKALDHTVKMNPRTAHYMYHDDPFMLPVQINNRRNYAAAKSAGRKAAQHVAKTYPQFLEVNPFSSWFDLQPVLKAFTPQVQFLHSSDTVDGLRERIDSRACESAYINYQLLNEKGEEIPNDVKLALFDLLCCYNSEDPKKSMYPEEKYIFHEGLSKEQKSEVMRRVFVKTWKDKGPAEEIFAATEKPSHRMYNSLLRGRVKYHQVEMAYKLYLEMKERNIRIDGPSYTAVLSIDSSLSEPGKWKEVLQHMSDSGVKPTVRSFNAILKSIVQNKVRHGSNGGVMDFLEIFDEMKILGIEPTLASWLSFLQYIGWDDYSNLRHEILDSLQGKDFTMQDPDDAEFFFSMMFLSNVRYKDMSFAYKVHNLMMHGQNYLLLGSSNSHGLYFINFLRLILTHEPLGTFMKYWDELVPFTVTPRRVLLDELLECIEINESYDVLLRIWADVKDTILSMDSALSKYIAVMNSIPTEQLLETHLDILSEVTMKFQNEQSNRFRPFRLNGQTVGNIIHILLKVNDEKQAWDLFTMYYQSRSSITGFPGEDALAGLAQLSIRDNNFTRLKQTLGLMNTVCYASVDGLINEAYEKMELSDGQSHELRTL</sequence>
<dbReference type="InterPro" id="IPR011990">
    <property type="entry name" value="TPR-like_helical_dom_sf"/>
</dbReference>
<dbReference type="PANTHER" id="PTHR16276:SF1">
    <property type="entry name" value="SMALL RIBOSOMAL SUBUNIT PROTEIN MS39"/>
    <property type="match status" value="1"/>
</dbReference>
<feature type="repeat" description="PPR" evidence="12">
    <location>
        <begin position="235"/>
        <end position="269"/>
    </location>
</feature>
<keyword evidence="10" id="KW-0687">Ribonucleoprotein</keyword>
<dbReference type="InterPro" id="IPR055063">
    <property type="entry name" value="Rib_mS39_PPR"/>
</dbReference>
<dbReference type="Gene3D" id="1.25.40.10">
    <property type="entry name" value="Tetratricopeptide repeat domain"/>
    <property type="match status" value="1"/>
</dbReference>
<proteinExistence type="inferred from homology"/>